<evidence type="ECO:0000256" key="4">
    <source>
        <dbReference type="ARBA" id="ARBA00022679"/>
    </source>
</evidence>
<comment type="caution">
    <text evidence="12">The sequence shown here is derived from an EMBL/GenBank/DDBJ whole genome shotgun (WGS) entry which is preliminary data.</text>
</comment>
<dbReference type="SMART" id="SM00091">
    <property type="entry name" value="PAS"/>
    <property type="match status" value="2"/>
</dbReference>
<keyword evidence="6 12" id="KW-0418">Kinase</keyword>
<dbReference type="PROSITE" id="PS50109">
    <property type="entry name" value="HIS_KIN"/>
    <property type="match status" value="1"/>
</dbReference>
<keyword evidence="8" id="KW-0749">Sporulation</keyword>
<evidence type="ECO:0000256" key="2">
    <source>
        <dbReference type="ARBA" id="ARBA00012438"/>
    </source>
</evidence>
<dbReference type="InterPro" id="IPR005467">
    <property type="entry name" value="His_kinase_dom"/>
</dbReference>
<dbReference type="InterPro" id="IPR036890">
    <property type="entry name" value="HATPase_C_sf"/>
</dbReference>
<dbReference type="PANTHER" id="PTHR43065:SF34">
    <property type="entry name" value="SPORULATION KINASE A"/>
    <property type="match status" value="1"/>
</dbReference>
<keyword evidence="9" id="KW-0902">Two-component regulatory system</keyword>
<evidence type="ECO:0000313" key="13">
    <source>
        <dbReference type="Proteomes" id="UP000295636"/>
    </source>
</evidence>
<dbReference type="Pfam" id="PF02518">
    <property type="entry name" value="HATPase_c"/>
    <property type="match status" value="1"/>
</dbReference>
<dbReference type="Gene3D" id="1.10.287.130">
    <property type="match status" value="1"/>
</dbReference>
<dbReference type="SMART" id="SM00086">
    <property type="entry name" value="PAC"/>
    <property type="match status" value="2"/>
</dbReference>
<dbReference type="InterPro" id="IPR013655">
    <property type="entry name" value="PAS_fold_3"/>
</dbReference>
<dbReference type="InterPro" id="IPR003594">
    <property type="entry name" value="HATPase_dom"/>
</dbReference>
<sequence>MGQYQHRRNIAMRKTIFVNKGLARKHVLKYRSAIDPAIIFPESIIEESQLGVYFFRNGRLIYSNPRLAELLGYTREELLQTDLKHLIHPDDYGTVMKLARERLKGEKQTKRSRIRCIRKDGSVYRYEISGFKVEYKGKPAIMGTVIDASSQAQSEELLHENDLRYQRLIKYLPEPICVHDGTNLIYLNNAALKLFGAAQVEQLQPKTYLELIHPDYRPVISERIRKVLNSDEPLDFIGCRLMGLDERIIDVEVSSVRIHHFLGRQMVIQSVFRDITERKRAEEAIIKSEKLSVAGQMAAGIAHEIRNPLTSLKGFTQLLKTKISGSHEYLDIMLGELDRINEIVEEFMTFAKPKEHQFAYGDLTHILSGIVTLLETQAILNNVQIHADFDPDVPQIYCDANQLKQVFINIMKNALEAMPQGGEVRVELSRSGPAAVLVRIVDHGAGIPAEQLEQIGHPFFTTKSSGTGLGLMISFRIIEAHKGKMQFFSEPGKGTEVSITLPVSFAKRTVNQGNS</sequence>
<dbReference type="CDD" id="cd00082">
    <property type="entry name" value="HisKA"/>
    <property type="match status" value="1"/>
</dbReference>
<dbReference type="SMART" id="SM00388">
    <property type="entry name" value="HisKA"/>
    <property type="match status" value="1"/>
</dbReference>
<proteinExistence type="predicted"/>
<keyword evidence="7" id="KW-0067">ATP-binding</keyword>
<dbReference type="SUPFAM" id="SSF55785">
    <property type="entry name" value="PYP-like sensor domain (PAS domain)"/>
    <property type="match status" value="2"/>
</dbReference>
<gene>
    <name evidence="12" type="ORF">E1757_04910</name>
</gene>
<evidence type="ECO:0000313" key="12">
    <source>
        <dbReference type="EMBL" id="TDF99207.1"/>
    </source>
</evidence>
<feature type="domain" description="Histidine kinase" evidence="10">
    <location>
        <begin position="300"/>
        <end position="505"/>
    </location>
</feature>
<name>A0A4R5KW28_9BACL</name>
<protein>
    <recommendedName>
        <fullName evidence="2">histidine kinase</fullName>
        <ecNumber evidence="2">2.7.13.3</ecNumber>
    </recommendedName>
</protein>
<dbReference type="EMBL" id="SMRT01000002">
    <property type="protein sequence ID" value="TDF99207.1"/>
    <property type="molecule type" value="Genomic_DNA"/>
</dbReference>
<dbReference type="InterPro" id="IPR001610">
    <property type="entry name" value="PAC"/>
</dbReference>
<dbReference type="PANTHER" id="PTHR43065">
    <property type="entry name" value="SENSOR HISTIDINE KINASE"/>
    <property type="match status" value="1"/>
</dbReference>
<dbReference type="InterPro" id="IPR003661">
    <property type="entry name" value="HisK_dim/P_dom"/>
</dbReference>
<dbReference type="Pfam" id="PF08447">
    <property type="entry name" value="PAS_3"/>
    <property type="match status" value="1"/>
</dbReference>
<keyword evidence="5" id="KW-0547">Nucleotide-binding</keyword>
<dbReference type="InterPro" id="IPR000014">
    <property type="entry name" value="PAS"/>
</dbReference>
<evidence type="ECO:0000256" key="6">
    <source>
        <dbReference type="ARBA" id="ARBA00022777"/>
    </source>
</evidence>
<organism evidence="12 13">
    <name type="scientific">Paenibacillus piri</name>
    <dbReference type="NCBI Taxonomy" id="2547395"/>
    <lineage>
        <taxon>Bacteria</taxon>
        <taxon>Bacillati</taxon>
        <taxon>Bacillota</taxon>
        <taxon>Bacilli</taxon>
        <taxon>Bacillales</taxon>
        <taxon>Paenibacillaceae</taxon>
        <taxon>Paenibacillus</taxon>
    </lineage>
</organism>
<evidence type="ECO:0000256" key="5">
    <source>
        <dbReference type="ARBA" id="ARBA00022741"/>
    </source>
</evidence>
<dbReference type="OrthoDB" id="9815750at2"/>
<keyword evidence="3" id="KW-0597">Phosphoprotein</keyword>
<evidence type="ECO:0000259" key="10">
    <source>
        <dbReference type="PROSITE" id="PS50109"/>
    </source>
</evidence>
<dbReference type="Gene3D" id="3.30.450.20">
    <property type="entry name" value="PAS domain"/>
    <property type="match status" value="2"/>
</dbReference>
<keyword evidence="13" id="KW-1185">Reference proteome</keyword>
<dbReference type="GO" id="GO:0006355">
    <property type="term" value="P:regulation of DNA-templated transcription"/>
    <property type="evidence" value="ECO:0007669"/>
    <property type="project" value="InterPro"/>
</dbReference>
<evidence type="ECO:0000259" key="11">
    <source>
        <dbReference type="PROSITE" id="PS50112"/>
    </source>
</evidence>
<dbReference type="Gene3D" id="3.30.565.10">
    <property type="entry name" value="Histidine kinase-like ATPase, C-terminal domain"/>
    <property type="match status" value="1"/>
</dbReference>
<evidence type="ECO:0000256" key="3">
    <source>
        <dbReference type="ARBA" id="ARBA00022553"/>
    </source>
</evidence>
<dbReference type="Proteomes" id="UP000295636">
    <property type="component" value="Unassembled WGS sequence"/>
</dbReference>
<dbReference type="InterPro" id="IPR035965">
    <property type="entry name" value="PAS-like_dom_sf"/>
</dbReference>
<dbReference type="FunFam" id="1.10.287.130:FF:000040">
    <property type="entry name" value="PAS domain-containing sensor histidine kinase"/>
    <property type="match status" value="1"/>
</dbReference>
<evidence type="ECO:0000256" key="8">
    <source>
        <dbReference type="ARBA" id="ARBA00022969"/>
    </source>
</evidence>
<dbReference type="PROSITE" id="PS50112">
    <property type="entry name" value="PAS"/>
    <property type="match status" value="2"/>
</dbReference>
<evidence type="ECO:0000256" key="7">
    <source>
        <dbReference type="ARBA" id="ARBA00022840"/>
    </source>
</evidence>
<dbReference type="SUPFAM" id="SSF47384">
    <property type="entry name" value="Homodimeric domain of signal transducing histidine kinase"/>
    <property type="match status" value="1"/>
</dbReference>
<dbReference type="GO" id="GO:0005524">
    <property type="term" value="F:ATP binding"/>
    <property type="evidence" value="ECO:0007669"/>
    <property type="project" value="UniProtKB-KW"/>
</dbReference>
<dbReference type="InterPro" id="IPR036097">
    <property type="entry name" value="HisK_dim/P_sf"/>
</dbReference>
<dbReference type="NCBIfam" id="TIGR00229">
    <property type="entry name" value="sensory_box"/>
    <property type="match status" value="2"/>
</dbReference>
<dbReference type="Pfam" id="PF00512">
    <property type="entry name" value="HisKA"/>
    <property type="match status" value="1"/>
</dbReference>
<evidence type="ECO:0000256" key="1">
    <source>
        <dbReference type="ARBA" id="ARBA00000085"/>
    </source>
</evidence>
<dbReference type="PRINTS" id="PR00344">
    <property type="entry name" value="BCTRLSENSOR"/>
</dbReference>
<accession>A0A4R5KW28</accession>
<feature type="domain" description="PAS" evidence="11">
    <location>
        <begin position="57"/>
        <end position="106"/>
    </location>
</feature>
<dbReference type="AlphaFoldDB" id="A0A4R5KW28"/>
<feature type="domain" description="PAS" evidence="11">
    <location>
        <begin position="180"/>
        <end position="231"/>
    </location>
</feature>
<reference evidence="12 13" key="1">
    <citation type="submission" date="2019-03" db="EMBL/GenBank/DDBJ databases">
        <title>This is whole genome sequence of Paenibacillus sp MS74 strain.</title>
        <authorList>
            <person name="Trinh H.N."/>
        </authorList>
    </citation>
    <scope>NUCLEOTIDE SEQUENCE [LARGE SCALE GENOMIC DNA]</scope>
    <source>
        <strain evidence="12 13">MS74</strain>
    </source>
</reference>
<keyword evidence="4" id="KW-0808">Transferase</keyword>
<dbReference type="CDD" id="cd00130">
    <property type="entry name" value="PAS"/>
    <property type="match status" value="2"/>
</dbReference>
<dbReference type="SUPFAM" id="SSF55874">
    <property type="entry name" value="ATPase domain of HSP90 chaperone/DNA topoisomerase II/histidine kinase"/>
    <property type="match status" value="1"/>
</dbReference>
<evidence type="ECO:0000256" key="9">
    <source>
        <dbReference type="ARBA" id="ARBA00023012"/>
    </source>
</evidence>
<dbReference type="EC" id="2.7.13.3" evidence="2"/>
<dbReference type="GO" id="GO:0030435">
    <property type="term" value="P:sporulation resulting in formation of a cellular spore"/>
    <property type="evidence" value="ECO:0007669"/>
    <property type="project" value="UniProtKB-KW"/>
</dbReference>
<comment type="catalytic activity">
    <reaction evidence="1">
        <text>ATP + protein L-histidine = ADP + protein N-phospho-L-histidine.</text>
        <dbReference type="EC" id="2.7.13.3"/>
    </reaction>
</comment>
<dbReference type="Pfam" id="PF00989">
    <property type="entry name" value="PAS"/>
    <property type="match status" value="1"/>
</dbReference>
<dbReference type="InterPro" id="IPR004358">
    <property type="entry name" value="Sig_transdc_His_kin-like_C"/>
</dbReference>
<dbReference type="GO" id="GO:0000155">
    <property type="term" value="F:phosphorelay sensor kinase activity"/>
    <property type="evidence" value="ECO:0007669"/>
    <property type="project" value="InterPro"/>
</dbReference>
<dbReference type="SMART" id="SM00387">
    <property type="entry name" value="HATPase_c"/>
    <property type="match status" value="1"/>
</dbReference>
<dbReference type="InterPro" id="IPR013767">
    <property type="entry name" value="PAS_fold"/>
</dbReference>